<protein>
    <submittedName>
        <fullName evidence="3">Pectate lyase superfamily protein</fullName>
    </submittedName>
</protein>
<dbReference type="InterPro" id="IPR011050">
    <property type="entry name" value="Pectin_lyase_fold/virulence"/>
</dbReference>
<keyword evidence="3" id="KW-0456">Lyase</keyword>
<dbReference type="AlphaFoldDB" id="A0A1H9IRW1"/>
<dbReference type="GO" id="GO:0016829">
    <property type="term" value="F:lyase activity"/>
    <property type="evidence" value="ECO:0007669"/>
    <property type="project" value="UniProtKB-KW"/>
</dbReference>
<dbReference type="PROSITE" id="PS50022">
    <property type="entry name" value="FA58C_3"/>
    <property type="match status" value="1"/>
</dbReference>
<dbReference type="InterPro" id="IPR008979">
    <property type="entry name" value="Galactose-bd-like_sf"/>
</dbReference>
<dbReference type="SUPFAM" id="SSF49785">
    <property type="entry name" value="Galactose-binding domain-like"/>
    <property type="match status" value="1"/>
</dbReference>
<evidence type="ECO:0000259" key="2">
    <source>
        <dbReference type="PROSITE" id="PS50022"/>
    </source>
</evidence>
<dbReference type="Gene3D" id="2.160.20.10">
    <property type="entry name" value="Single-stranded right-handed beta-helix, Pectin lyase-like"/>
    <property type="match status" value="1"/>
</dbReference>
<keyword evidence="1" id="KW-0732">Signal</keyword>
<feature type="signal peptide" evidence="1">
    <location>
        <begin position="1"/>
        <end position="23"/>
    </location>
</feature>
<dbReference type="EMBL" id="FOFN01000003">
    <property type="protein sequence ID" value="SEQ77343.1"/>
    <property type="molecule type" value="Genomic_DNA"/>
</dbReference>
<gene>
    <name evidence="3" type="ORF">SAMN05421824_2269</name>
</gene>
<dbReference type="InterPro" id="IPR012334">
    <property type="entry name" value="Pectin_lyas_fold"/>
</dbReference>
<feature type="domain" description="F5/8 type C" evidence="2">
    <location>
        <begin position="504"/>
        <end position="641"/>
    </location>
</feature>
<dbReference type="InterPro" id="IPR000421">
    <property type="entry name" value="FA58C"/>
</dbReference>
<name>A0A1H9IRW1_9FLAO</name>
<evidence type="ECO:0000313" key="3">
    <source>
        <dbReference type="EMBL" id="SEQ77343.1"/>
    </source>
</evidence>
<feature type="chain" id="PRO_5011772316" evidence="1">
    <location>
        <begin position="24"/>
        <end position="641"/>
    </location>
</feature>
<evidence type="ECO:0000313" key="4">
    <source>
        <dbReference type="Proteomes" id="UP000198999"/>
    </source>
</evidence>
<dbReference type="InterPro" id="IPR032532">
    <property type="entry name" value="DUF4955"/>
</dbReference>
<dbReference type="STRING" id="419940.SAMN05421824_2269"/>
<proteinExistence type="predicted"/>
<accession>A0A1H9IRW1</accession>
<keyword evidence="4" id="KW-1185">Reference proteome</keyword>
<dbReference type="Gene3D" id="2.60.120.260">
    <property type="entry name" value="Galactose-binding domain-like"/>
    <property type="match status" value="1"/>
</dbReference>
<dbReference type="SUPFAM" id="SSF51126">
    <property type="entry name" value="Pectin lyase-like"/>
    <property type="match status" value="1"/>
</dbReference>
<organism evidence="3 4">
    <name type="scientific">Hyunsoonleella jejuensis</name>
    <dbReference type="NCBI Taxonomy" id="419940"/>
    <lineage>
        <taxon>Bacteria</taxon>
        <taxon>Pseudomonadati</taxon>
        <taxon>Bacteroidota</taxon>
        <taxon>Flavobacteriia</taxon>
        <taxon>Flavobacteriales</taxon>
        <taxon>Flavobacteriaceae</taxon>
    </lineage>
</organism>
<dbReference type="RefSeq" id="WP_092579610.1">
    <property type="nucleotide sequence ID" value="NZ_FOFN01000003.1"/>
</dbReference>
<dbReference type="OrthoDB" id="188639at2"/>
<dbReference type="Pfam" id="PF16315">
    <property type="entry name" value="DUF4955"/>
    <property type="match status" value="1"/>
</dbReference>
<dbReference type="Proteomes" id="UP000198999">
    <property type="component" value="Unassembled WGS sequence"/>
</dbReference>
<evidence type="ECO:0000256" key="1">
    <source>
        <dbReference type="SAM" id="SignalP"/>
    </source>
</evidence>
<dbReference type="Pfam" id="PF12708">
    <property type="entry name" value="Pect-lyase_RHGA_epim"/>
    <property type="match status" value="1"/>
</dbReference>
<sequence length="641" mass="72054">MKSLVIKFNLFVFSFLYFSNLSAQEAPSWVDFCTNRESGKMRNSVLLDYSYAGYHFSEKPIPDLSTWNTISVIDYGATPNDDTYDEVGIQSAIDAAEASGVPTVVYFPSGRYKVGSEKNKGKPIEVNKSFIVLKGAGSGTDGTEIFADKHGDVALRWNTPWQFLFEPWKRSSTKIASITSSIQRGDKTVEVDNSTAIVAGQLVELAHQGVENLELNLPGLEYSSKWPSINKNGIMVMEKHLVTKVKGNTIYFKNPVNYNVPLNGDYASIKTFEPIEEVGVQDILFTSAWKDYPEDFVHHANNIVDYAWRAVRYKNVYNSWIKNVKFRDWNDCIQISESFSVTVKDIQVSGKQGHASYMAAASTGVLFGNCKDNVPVGFNDAGGQAHGPAFQRSSTGCVYTNVKMQKHQSVDCHSETPYGNLFDNIQGGCFRGNGGSEKVYPNSGPDLVFWNFVHSSNYAIHEFDFWSINKRRLHTYAKPKFVGFTSPGEDISFKNVGLDELHGTQVYPQSLFDAQLQLRLYDVYASASSQKKGCPALNVLNNKVNDFWSPKNSLEDSYLMLDFGTNRSVNSIFLKENQKSIKKFKLECWIDGGWVSYMPKQSANTDNAWELDSMVVTRKVKLVIEETYPNRPIQIIEFKAL</sequence>
<dbReference type="Pfam" id="PF00754">
    <property type="entry name" value="F5_F8_type_C"/>
    <property type="match status" value="1"/>
</dbReference>
<dbReference type="InterPro" id="IPR024535">
    <property type="entry name" value="RHGA/B-epi-like_pectate_lyase"/>
</dbReference>
<reference evidence="3 4" key="1">
    <citation type="submission" date="2016-10" db="EMBL/GenBank/DDBJ databases">
        <authorList>
            <person name="de Groot N.N."/>
        </authorList>
    </citation>
    <scope>NUCLEOTIDE SEQUENCE [LARGE SCALE GENOMIC DNA]</scope>
    <source>
        <strain evidence="3 4">DSM 21035</strain>
    </source>
</reference>